<dbReference type="GO" id="GO:0016020">
    <property type="term" value="C:membrane"/>
    <property type="evidence" value="ECO:0007669"/>
    <property type="project" value="UniProtKB-SubCell"/>
</dbReference>
<keyword evidence="10" id="KW-1208">Phospholipid metabolism</keyword>
<dbReference type="InterPro" id="IPR048254">
    <property type="entry name" value="CDP_ALCOHOL_P_TRANSF_CS"/>
</dbReference>
<protein>
    <submittedName>
        <fullName evidence="14">Cardiolipin synthase</fullName>
        <ecNumber evidence="14">2.7.8.41</ecNumber>
    </submittedName>
</protein>
<dbReference type="UniPathway" id="UPA00085"/>
<dbReference type="PROSITE" id="PS00379">
    <property type="entry name" value="CDP_ALCOHOL_P_TRANSF"/>
    <property type="match status" value="1"/>
</dbReference>
<dbReference type="EC" id="2.7.8.41" evidence="14"/>
<feature type="transmembrane region" description="Helical" evidence="13">
    <location>
        <begin position="143"/>
        <end position="161"/>
    </location>
</feature>
<dbReference type="InterPro" id="IPR004570">
    <property type="entry name" value="Phosphatidylglycerol_P_synth"/>
</dbReference>
<comment type="caution">
    <text evidence="14">The sequence shown here is derived from an EMBL/GenBank/DDBJ whole genome shotgun (WGS) entry which is preliminary data.</text>
</comment>
<dbReference type="Pfam" id="PF01066">
    <property type="entry name" value="CDP-OH_P_transf"/>
    <property type="match status" value="1"/>
</dbReference>
<evidence type="ECO:0000256" key="8">
    <source>
        <dbReference type="ARBA" id="ARBA00023136"/>
    </source>
</evidence>
<evidence type="ECO:0000256" key="12">
    <source>
        <dbReference type="SAM" id="MobiDB-lite"/>
    </source>
</evidence>
<dbReference type="Proteomes" id="UP000592181">
    <property type="component" value="Unassembled WGS sequence"/>
</dbReference>
<evidence type="ECO:0000313" key="15">
    <source>
        <dbReference type="Proteomes" id="UP000592181"/>
    </source>
</evidence>
<dbReference type="InterPro" id="IPR000462">
    <property type="entry name" value="CDP-OH_P_trans"/>
</dbReference>
<reference evidence="14 15" key="1">
    <citation type="submission" date="2020-07" db="EMBL/GenBank/DDBJ databases">
        <title>Sequencing the genomes of 1000 actinobacteria strains.</title>
        <authorList>
            <person name="Klenk H.-P."/>
        </authorList>
    </citation>
    <scope>NUCLEOTIDE SEQUENCE [LARGE SCALE GENOMIC DNA]</scope>
    <source>
        <strain evidence="14 15">DSM 24723</strain>
    </source>
</reference>
<dbReference type="InterPro" id="IPR050324">
    <property type="entry name" value="CDP-alcohol_PTase-I"/>
</dbReference>
<dbReference type="EMBL" id="JACBZX010000001">
    <property type="protein sequence ID" value="NYG38070.1"/>
    <property type="molecule type" value="Genomic_DNA"/>
</dbReference>
<proteinExistence type="inferred from homology"/>
<name>A0A852X994_9MICO</name>
<evidence type="ECO:0000256" key="7">
    <source>
        <dbReference type="ARBA" id="ARBA00023098"/>
    </source>
</evidence>
<keyword evidence="4 11" id="KW-0808">Transferase</keyword>
<feature type="transmembrane region" description="Helical" evidence="13">
    <location>
        <begin position="181"/>
        <end position="202"/>
    </location>
</feature>
<evidence type="ECO:0000256" key="10">
    <source>
        <dbReference type="ARBA" id="ARBA00023264"/>
    </source>
</evidence>
<keyword evidence="9" id="KW-0594">Phospholipid biosynthesis</keyword>
<dbReference type="GO" id="GO:0046474">
    <property type="term" value="P:glycerophospholipid biosynthetic process"/>
    <property type="evidence" value="ECO:0007669"/>
    <property type="project" value="TreeGrafter"/>
</dbReference>
<keyword evidence="7" id="KW-0443">Lipid metabolism</keyword>
<keyword evidence="5 13" id="KW-0812">Transmembrane</keyword>
<keyword evidence="3" id="KW-0444">Lipid biosynthesis</keyword>
<evidence type="ECO:0000256" key="6">
    <source>
        <dbReference type="ARBA" id="ARBA00022989"/>
    </source>
</evidence>
<keyword evidence="15" id="KW-1185">Reference proteome</keyword>
<dbReference type="PANTHER" id="PTHR14269">
    <property type="entry name" value="CDP-DIACYLGLYCEROL--GLYCEROL-3-PHOSPHATE 3-PHOSPHATIDYLTRANSFERASE-RELATED"/>
    <property type="match status" value="1"/>
</dbReference>
<accession>A0A852X994</accession>
<dbReference type="InterPro" id="IPR043130">
    <property type="entry name" value="CDP-OH_PTrfase_TM_dom"/>
</dbReference>
<evidence type="ECO:0000256" key="13">
    <source>
        <dbReference type="SAM" id="Phobius"/>
    </source>
</evidence>
<evidence type="ECO:0000256" key="3">
    <source>
        <dbReference type="ARBA" id="ARBA00022516"/>
    </source>
</evidence>
<dbReference type="Gene3D" id="1.20.120.1760">
    <property type="match status" value="1"/>
</dbReference>
<feature type="region of interest" description="Disordered" evidence="12">
    <location>
        <begin position="1"/>
        <end position="25"/>
    </location>
</feature>
<dbReference type="PANTHER" id="PTHR14269:SF62">
    <property type="entry name" value="CDP-DIACYLGLYCEROL--GLYCEROL-3-PHOSPHATE 3-PHOSPHATIDYLTRANSFERASE 1, CHLOROPLASTIC"/>
    <property type="match status" value="1"/>
</dbReference>
<feature type="transmembrane region" description="Helical" evidence="13">
    <location>
        <begin position="108"/>
        <end position="131"/>
    </location>
</feature>
<sequence length="211" mass="23093">MSRDESGVAAPTDPSDHSHPPRRSSPWTVPNALSALRLVGVPVFLWAILTEHDGIAVVTLMLSGITDYLDGKIARRFNLTSALGAVLDPVADRLYIFTTVLGLAYREIIPWWLVAVLVGRDVLLSLLLLTVRRVRRHGLPVHFVGKAATFNLLYAFPLLLLADGSGTLAEVSRAVGWGFTWWGIGLYWVSALIYALEVLTVLGNRGRVRAA</sequence>
<evidence type="ECO:0000313" key="14">
    <source>
        <dbReference type="EMBL" id="NYG38070.1"/>
    </source>
</evidence>
<evidence type="ECO:0000256" key="5">
    <source>
        <dbReference type="ARBA" id="ARBA00022692"/>
    </source>
</evidence>
<comment type="subcellular location">
    <subcellularLocation>
        <location evidence="1">Membrane</location>
        <topology evidence="1">Multi-pass membrane protein</topology>
    </subcellularLocation>
</comment>
<dbReference type="PIRSF" id="PIRSF000847">
    <property type="entry name" value="Phos_ph_gly_syn"/>
    <property type="match status" value="1"/>
</dbReference>
<evidence type="ECO:0000256" key="1">
    <source>
        <dbReference type="ARBA" id="ARBA00004141"/>
    </source>
</evidence>
<keyword evidence="6 13" id="KW-1133">Transmembrane helix</keyword>
<dbReference type="GO" id="GO:0043337">
    <property type="term" value="F:cardiolipin synthase (CMP-forming)"/>
    <property type="evidence" value="ECO:0007669"/>
    <property type="project" value="UniProtKB-EC"/>
</dbReference>
<gene>
    <name evidence="14" type="ORF">BJY28_002539</name>
</gene>
<evidence type="ECO:0000256" key="11">
    <source>
        <dbReference type="RuleBase" id="RU003750"/>
    </source>
</evidence>
<evidence type="ECO:0000256" key="4">
    <source>
        <dbReference type="ARBA" id="ARBA00022679"/>
    </source>
</evidence>
<dbReference type="RefSeq" id="WP_343037104.1">
    <property type="nucleotide sequence ID" value="NZ_JACBZX010000001.1"/>
</dbReference>
<comment type="similarity">
    <text evidence="2 11">Belongs to the CDP-alcohol phosphatidyltransferase class-I family.</text>
</comment>
<organism evidence="14 15">
    <name type="scientific">Janibacter alkaliphilus</name>
    <dbReference type="NCBI Taxonomy" id="1069963"/>
    <lineage>
        <taxon>Bacteria</taxon>
        <taxon>Bacillati</taxon>
        <taxon>Actinomycetota</taxon>
        <taxon>Actinomycetes</taxon>
        <taxon>Micrococcales</taxon>
        <taxon>Intrasporangiaceae</taxon>
        <taxon>Janibacter</taxon>
    </lineage>
</organism>
<evidence type="ECO:0000256" key="9">
    <source>
        <dbReference type="ARBA" id="ARBA00023209"/>
    </source>
</evidence>
<evidence type="ECO:0000256" key="2">
    <source>
        <dbReference type="ARBA" id="ARBA00010441"/>
    </source>
</evidence>
<dbReference type="GO" id="GO:0008444">
    <property type="term" value="F:CDP-diacylglycerol-glycerol-3-phosphate 3-phosphatidyltransferase activity"/>
    <property type="evidence" value="ECO:0007669"/>
    <property type="project" value="InterPro"/>
</dbReference>
<keyword evidence="8 13" id="KW-0472">Membrane</keyword>
<dbReference type="AlphaFoldDB" id="A0A852X994"/>